<gene>
    <name evidence="8" type="ORF">P4I72_11270</name>
</gene>
<feature type="transmembrane region" description="Helical" evidence="6">
    <location>
        <begin position="146"/>
        <end position="171"/>
    </location>
</feature>
<dbReference type="CDD" id="cd06261">
    <property type="entry name" value="TM_PBP2"/>
    <property type="match status" value="1"/>
</dbReference>
<dbReference type="EMBL" id="JARLKY010000023">
    <property type="protein sequence ID" value="MEC0227705.1"/>
    <property type="molecule type" value="Genomic_DNA"/>
</dbReference>
<dbReference type="SUPFAM" id="SSF161098">
    <property type="entry name" value="MetI-like"/>
    <property type="match status" value="1"/>
</dbReference>
<reference evidence="8 9" key="1">
    <citation type="submission" date="2023-03" db="EMBL/GenBank/DDBJ databases">
        <title>Bacillus Genome Sequencing.</title>
        <authorList>
            <person name="Dunlap C."/>
        </authorList>
    </citation>
    <scope>NUCLEOTIDE SEQUENCE [LARGE SCALE GENOMIC DNA]</scope>
    <source>
        <strain evidence="8 9">BD-533</strain>
    </source>
</reference>
<sequence length="286" mass="32496">MILPGVLYYLVYRYLPMYGTLIAFKDYSFTKGILASPWANPWYKHFETFYDSPYFTQLLTNTFLISFYKLAFGIFPPILLALLLNEARIVWFKNLIQTLTYMPYFLSWVIIYGILIAFLSESSGIVNRLIVESGGEAVSFLTSTSWFRSILVGSDIWQQIGYGAIIYLAAMTAIDPTLYEAAKVDGAGRLRMIWHITLPGIRNVIILLLILRLGHFLDAGFEQIYIMYNIQVYPVADIIDTWVFRTGLQQLNFSLGAAVGLFKSIVGLVLVLGANKLAKRWGGSIW</sequence>
<comment type="caution">
    <text evidence="8">The sequence shown here is derived from an EMBL/GenBank/DDBJ whole genome shotgun (WGS) entry which is preliminary data.</text>
</comment>
<comment type="subcellular location">
    <subcellularLocation>
        <location evidence="6">Cell membrane</location>
        <topology evidence="6">Multi-pass membrane protein</topology>
    </subcellularLocation>
    <subcellularLocation>
        <location evidence="1">Membrane</location>
        <topology evidence="1">Multi-pass membrane protein</topology>
    </subcellularLocation>
</comment>
<evidence type="ECO:0000256" key="5">
    <source>
        <dbReference type="ARBA" id="ARBA00023136"/>
    </source>
</evidence>
<keyword evidence="3 6" id="KW-0812">Transmembrane</keyword>
<dbReference type="PANTHER" id="PTHR43496">
    <property type="entry name" value="PROTEIN LPLB"/>
    <property type="match status" value="1"/>
</dbReference>
<comment type="similarity">
    <text evidence="6">Belongs to the binding-protein-dependent transport system permease family.</text>
</comment>
<keyword evidence="4 6" id="KW-1133">Transmembrane helix</keyword>
<dbReference type="PANTHER" id="PTHR43496:SF1">
    <property type="entry name" value="POLYGALACTURONAN_RHAMNOGALACTURONAN TRANSPORT SYSTEM PERMEASE PROTEIN YTEP"/>
    <property type="match status" value="1"/>
</dbReference>
<dbReference type="Proteomes" id="UP001338137">
    <property type="component" value="Unassembled WGS sequence"/>
</dbReference>
<evidence type="ECO:0000256" key="1">
    <source>
        <dbReference type="ARBA" id="ARBA00004141"/>
    </source>
</evidence>
<keyword evidence="9" id="KW-1185">Reference proteome</keyword>
<keyword evidence="5 6" id="KW-0472">Membrane</keyword>
<dbReference type="PROSITE" id="PS50928">
    <property type="entry name" value="ABC_TM1"/>
    <property type="match status" value="1"/>
</dbReference>
<dbReference type="Pfam" id="PF00528">
    <property type="entry name" value="BPD_transp_1"/>
    <property type="match status" value="1"/>
</dbReference>
<dbReference type="InterPro" id="IPR035906">
    <property type="entry name" value="MetI-like_sf"/>
</dbReference>
<keyword evidence="2 6" id="KW-0813">Transport</keyword>
<evidence type="ECO:0000259" key="7">
    <source>
        <dbReference type="PROSITE" id="PS50928"/>
    </source>
</evidence>
<evidence type="ECO:0000256" key="6">
    <source>
        <dbReference type="RuleBase" id="RU363032"/>
    </source>
</evidence>
<feature type="transmembrane region" description="Helical" evidence="6">
    <location>
        <begin position="63"/>
        <end position="84"/>
    </location>
</feature>
<feature type="domain" description="ABC transmembrane type-1" evidence="7">
    <location>
        <begin position="59"/>
        <end position="274"/>
    </location>
</feature>
<dbReference type="InterPro" id="IPR000515">
    <property type="entry name" value="MetI-like"/>
</dbReference>
<evidence type="ECO:0000256" key="3">
    <source>
        <dbReference type="ARBA" id="ARBA00022692"/>
    </source>
</evidence>
<name>A0ABU6G0L8_9BACL</name>
<dbReference type="Gene3D" id="1.10.3720.10">
    <property type="entry name" value="MetI-like"/>
    <property type="match status" value="1"/>
</dbReference>
<feature type="transmembrane region" description="Helical" evidence="6">
    <location>
        <begin position="253"/>
        <end position="274"/>
    </location>
</feature>
<evidence type="ECO:0000313" key="8">
    <source>
        <dbReference type="EMBL" id="MEC0227705.1"/>
    </source>
</evidence>
<accession>A0ABU6G0L8</accession>
<organism evidence="8 9">
    <name type="scientific">Paenibacillus alba</name>
    <dbReference type="NCBI Taxonomy" id="1197127"/>
    <lineage>
        <taxon>Bacteria</taxon>
        <taxon>Bacillati</taxon>
        <taxon>Bacillota</taxon>
        <taxon>Bacilli</taxon>
        <taxon>Bacillales</taxon>
        <taxon>Paenibacillaceae</taxon>
        <taxon>Paenibacillus</taxon>
    </lineage>
</organism>
<feature type="transmembrane region" description="Helical" evidence="6">
    <location>
        <begin position="105"/>
        <end position="126"/>
    </location>
</feature>
<protein>
    <submittedName>
        <fullName evidence="8">ABC transporter permease subunit</fullName>
    </submittedName>
</protein>
<dbReference type="RefSeq" id="WP_326072129.1">
    <property type="nucleotide sequence ID" value="NZ_JARLKY010000023.1"/>
</dbReference>
<evidence type="ECO:0000256" key="2">
    <source>
        <dbReference type="ARBA" id="ARBA00022448"/>
    </source>
</evidence>
<evidence type="ECO:0000313" key="9">
    <source>
        <dbReference type="Proteomes" id="UP001338137"/>
    </source>
</evidence>
<proteinExistence type="inferred from homology"/>
<evidence type="ECO:0000256" key="4">
    <source>
        <dbReference type="ARBA" id="ARBA00022989"/>
    </source>
</evidence>
<feature type="transmembrane region" description="Helical" evidence="6">
    <location>
        <begin position="192"/>
        <end position="211"/>
    </location>
</feature>